<keyword evidence="5 9" id="KW-0064">Aspartyl protease</keyword>
<dbReference type="HAMAP" id="MF_00161">
    <property type="entry name" value="LspA"/>
    <property type="match status" value="1"/>
</dbReference>
<keyword evidence="6 9" id="KW-0378">Hydrolase</keyword>
<evidence type="ECO:0000256" key="6">
    <source>
        <dbReference type="ARBA" id="ARBA00022801"/>
    </source>
</evidence>
<dbReference type="PROSITE" id="PS00855">
    <property type="entry name" value="SPASE_II"/>
    <property type="match status" value="1"/>
</dbReference>
<feature type="active site" evidence="9">
    <location>
        <position position="123"/>
    </location>
</feature>
<dbReference type="PRINTS" id="PR00781">
    <property type="entry name" value="LIPOSIGPTASE"/>
</dbReference>
<evidence type="ECO:0000256" key="4">
    <source>
        <dbReference type="ARBA" id="ARBA00022692"/>
    </source>
</evidence>
<dbReference type="GO" id="GO:0004190">
    <property type="term" value="F:aspartic-type endopeptidase activity"/>
    <property type="evidence" value="ECO:0007669"/>
    <property type="project" value="UniProtKB-UniRule"/>
</dbReference>
<evidence type="ECO:0000313" key="13">
    <source>
        <dbReference type="Proteomes" id="UP000061457"/>
    </source>
</evidence>
<comment type="function">
    <text evidence="9 10">This protein specifically catalyzes the removal of signal peptides from prolipoproteins.</text>
</comment>
<evidence type="ECO:0000313" key="12">
    <source>
        <dbReference type="EMBL" id="ALO41373.1"/>
    </source>
</evidence>
<dbReference type="GO" id="GO:0006508">
    <property type="term" value="P:proteolysis"/>
    <property type="evidence" value="ECO:0007669"/>
    <property type="project" value="UniProtKB-KW"/>
</dbReference>
<keyword evidence="8 9" id="KW-0472">Membrane</keyword>
<comment type="subcellular location">
    <subcellularLocation>
        <location evidence="9">Cell membrane</location>
        <topology evidence="9">Multi-pass membrane protein</topology>
    </subcellularLocation>
</comment>
<evidence type="ECO:0000256" key="2">
    <source>
        <dbReference type="ARBA" id="ARBA00022475"/>
    </source>
</evidence>
<protein>
    <recommendedName>
        <fullName evidence="9">Lipoprotein signal peptidase</fullName>
        <ecNumber evidence="9">3.4.23.36</ecNumber>
    </recommendedName>
    <alternativeName>
        <fullName evidence="9">Prolipoprotein signal peptidase</fullName>
    </alternativeName>
    <alternativeName>
        <fullName evidence="9">Signal peptidase II</fullName>
        <shortName evidence="9">SPase II</shortName>
    </alternativeName>
</protein>
<dbReference type="NCBIfam" id="TIGR00077">
    <property type="entry name" value="lspA"/>
    <property type="match status" value="1"/>
</dbReference>
<dbReference type="GO" id="GO:0005886">
    <property type="term" value="C:plasma membrane"/>
    <property type="evidence" value="ECO:0007669"/>
    <property type="project" value="UniProtKB-SubCell"/>
</dbReference>
<keyword evidence="13" id="KW-1185">Reference proteome</keyword>
<dbReference type="KEGG" id="pphe:PP2015_854"/>
<comment type="pathway">
    <text evidence="9">Protein modification; lipoprotein biosynthesis (signal peptide cleavage).</text>
</comment>
<keyword evidence="4 9" id="KW-0812">Transmembrane</keyword>
<evidence type="ECO:0000256" key="1">
    <source>
        <dbReference type="ARBA" id="ARBA00006139"/>
    </source>
</evidence>
<feature type="transmembrane region" description="Helical" evidence="9">
    <location>
        <begin position="133"/>
        <end position="153"/>
    </location>
</feature>
<organism evidence="12 13">
    <name type="scientific">Pseudoalteromonas phenolica</name>
    <dbReference type="NCBI Taxonomy" id="161398"/>
    <lineage>
        <taxon>Bacteria</taxon>
        <taxon>Pseudomonadati</taxon>
        <taxon>Pseudomonadota</taxon>
        <taxon>Gammaproteobacteria</taxon>
        <taxon>Alteromonadales</taxon>
        <taxon>Pseudoalteromonadaceae</taxon>
        <taxon>Pseudoalteromonas</taxon>
    </lineage>
</organism>
<evidence type="ECO:0000256" key="5">
    <source>
        <dbReference type="ARBA" id="ARBA00022750"/>
    </source>
</evidence>
<dbReference type="UniPathway" id="UPA00665"/>
<dbReference type="EMBL" id="CP013187">
    <property type="protein sequence ID" value="ALO41373.1"/>
    <property type="molecule type" value="Genomic_DNA"/>
</dbReference>
<name>A0A0S2JZ68_9GAMM</name>
<keyword evidence="7 9" id="KW-1133">Transmembrane helix</keyword>
<reference evidence="12 13" key="1">
    <citation type="submission" date="2015-11" db="EMBL/GenBank/DDBJ databases">
        <authorList>
            <person name="Zhang Y."/>
            <person name="Guo Z."/>
        </authorList>
    </citation>
    <scope>NUCLEOTIDE SEQUENCE [LARGE SCALE GENOMIC DNA]</scope>
    <source>
        <strain evidence="12 13">KCTC 12086</strain>
    </source>
</reference>
<evidence type="ECO:0000256" key="7">
    <source>
        <dbReference type="ARBA" id="ARBA00022989"/>
    </source>
</evidence>
<feature type="active site" evidence="9">
    <location>
        <position position="141"/>
    </location>
</feature>
<evidence type="ECO:0000256" key="10">
    <source>
        <dbReference type="RuleBase" id="RU000594"/>
    </source>
</evidence>
<dbReference type="Proteomes" id="UP000061457">
    <property type="component" value="Chromosome I"/>
</dbReference>
<keyword evidence="12" id="KW-0449">Lipoprotein</keyword>
<comment type="catalytic activity">
    <reaction evidence="9 10">
        <text>Release of signal peptides from bacterial membrane prolipoproteins. Hydrolyzes -Xaa-Yaa-Zaa-|-(S,diacylglyceryl)Cys-, in which Xaa is hydrophobic (preferably Leu), and Yaa (Ala or Ser) and Zaa (Gly or Ala) have small, neutral side chains.</text>
        <dbReference type="EC" id="3.4.23.36"/>
    </reaction>
</comment>
<keyword evidence="2 9" id="KW-1003">Cell membrane</keyword>
<evidence type="ECO:0000256" key="11">
    <source>
        <dbReference type="RuleBase" id="RU004181"/>
    </source>
</evidence>
<gene>
    <name evidence="9" type="primary">lspA</name>
    <name evidence="12" type="ORF">PP2015_854</name>
</gene>
<dbReference type="RefSeq" id="WP_058029117.1">
    <property type="nucleotide sequence ID" value="NZ_CP013187.1"/>
</dbReference>
<dbReference type="PANTHER" id="PTHR33695">
    <property type="entry name" value="LIPOPROTEIN SIGNAL PEPTIDASE"/>
    <property type="match status" value="1"/>
</dbReference>
<dbReference type="PANTHER" id="PTHR33695:SF1">
    <property type="entry name" value="LIPOPROTEIN SIGNAL PEPTIDASE"/>
    <property type="match status" value="1"/>
</dbReference>
<dbReference type="STRING" id="161398.PP2015_854"/>
<feature type="transmembrane region" description="Helical" evidence="9">
    <location>
        <begin position="94"/>
        <end position="113"/>
    </location>
</feature>
<evidence type="ECO:0000256" key="3">
    <source>
        <dbReference type="ARBA" id="ARBA00022670"/>
    </source>
</evidence>
<evidence type="ECO:0000256" key="9">
    <source>
        <dbReference type="HAMAP-Rule" id="MF_00161"/>
    </source>
</evidence>
<dbReference type="Pfam" id="PF01252">
    <property type="entry name" value="Peptidase_A8"/>
    <property type="match status" value="1"/>
</dbReference>
<evidence type="ECO:0000256" key="8">
    <source>
        <dbReference type="ARBA" id="ARBA00023136"/>
    </source>
</evidence>
<dbReference type="OrthoDB" id="9810259at2"/>
<dbReference type="PATRIC" id="fig|161398.10.peg.869"/>
<dbReference type="InterPro" id="IPR001872">
    <property type="entry name" value="Peptidase_A8"/>
</dbReference>
<comment type="similarity">
    <text evidence="1 9 11">Belongs to the peptidase A8 family.</text>
</comment>
<proteinExistence type="inferred from homology"/>
<feature type="transmembrane region" description="Helical" evidence="9">
    <location>
        <begin position="70"/>
        <end position="87"/>
    </location>
</feature>
<dbReference type="AlphaFoldDB" id="A0A0S2JZ68"/>
<comment type="caution">
    <text evidence="9">Lacks conserved residue(s) required for the propagation of feature annotation.</text>
</comment>
<sequence length="169" mass="18911">MTEVKQKSGLIWLVLSLLLFAVDYITKAVVVANMKLYESIEILPIFNFTYMHNYGAAFSFLSDAGGWQRWFFSSIAVVISLLLTYWLKKLPAKSWVLCGAYSMVIGGAIGNLVDRLVHGYVVDFLHFYYQDWHYPAFNIADIAIVCGAGLLLFDAFTGEGADGSQEKKA</sequence>
<accession>A0A0S2JZ68</accession>
<dbReference type="EC" id="3.4.23.36" evidence="9"/>
<keyword evidence="3 9" id="KW-0645">Protease</keyword>